<comment type="similarity">
    <text evidence="2 5">Belongs to the pseudouridine synthase TruB family. Type 1 subfamily.</text>
</comment>
<comment type="catalytic activity">
    <reaction evidence="1 5">
        <text>uridine(55) in tRNA = pseudouridine(55) in tRNA</text>
        <dbReference type="Rhea" id="RHEA:42532"/>
        <dbReference type="Rhea" id="RHEA-COMP:10101"/>
        <dbReference type="Rhea" id="RHEA-COMP:10102"/>
        <dbReference type="ChEBI" id="CHEBI:65314"/>
        <dbReference type="ChEBI" id="CHEBI:65315"/>
        <dbReference type="EC" id="5.4.99.25"/>
    </reaction>
</comment>
<dbReference type="Pfam" id="PF16198">
    <property type="entry name" value="TruB_C_2"/>
    <property type="match status" value="1"/>
</dbReference>
<dbReference type="Gene3D" id="3.30.2350.10">
    <property type="entry name" value="Pseudouridine synthase"/>
    <property type="match status" value="1"/>
</dbReference>
<comment type="function">
    <text evidence="5">Responsible for synthesis of pseudouridine from uracil-55 in the psi GC loop of transfer RNAs.</text>
</comment>
<dbReference type="InterPro" id="IPR015225">
    <property type="entry name" value="tRNA_psdUridine_synth_fam2_C"/>
</dbReference>
<dbReference type="HAMAP" id="MF_01080">
    <property type="entry name" value="TruB_bact"/>
    <property type="match status" value="1"/>
</dbReference>
<organism evidence="9 10">
    <name type="scientific">Microbacterium thalassium</name>
    <dbReference type="NCBI Taxonomy" id="362649"/>
    <lineage>
        <taxon>Bacteria</taxon>
        <taxon>Bacillati</taxon>
        <taxon>Actinomycetota</taxon>
        <taxon>Actinomycetes</taxon>
        <taxon>Micrococcales</taxon>
        <taxon>Microbacteriaceae</taxon>
        <taxon>Microbacterium</taxon>
    </lineage>
</organism>
<dbReference type="GO" id="GO:1990481">
    <property type="term" value="P:mRNA pseudouridine synthesis"/>
    <property type="evidence" value="ECO:0007669"/>
    <property type="project" value="TreeGrafter"/>
</dbReference>
<dbReference type="Pfam" id="PF09142">
    <property type="entry name" value="TruB_C"/>
    <property type="match status" value="1"/>
</dbReference>
<evidence type="ECO:0000256" key="2">
    <source>
        <dbReference type="ARBA" id="ARBA00005642"/>
    </source>
</evidence>
<evidence type="ECO:0000256" key="5">
    <source>
        <dbReference type="HAMAP-Rule" id="MF_01080"/>
    </source>
</evidence>
<dbReference type="NCBIfam" id="TIGR00431">
    <property type="entry name" value="TruB"/>
    <property type="match status" value="1"/>
</dbReference>
<dbReference type="SUPFAM" id="SSF88697">
    <property type="entry name" value="PUA domain-like"/>
    <property type="match status" value="1"/>
</dbReference>
<dbReference type="CDD" id="cd02573">
    <property type="entry name" value="PseudoU_synth_EcTruB"/>
    <property type="match status" value="1"/>
</dbReference>
<evidence type="ECO:0000256" key="3">
    <source>
        <dbReference type="ARBA" id="ARBA00022694"/>
    </source>
</evidence>
<dbReference type="Gene3D" id="2.30.130.10">
    <property type="entry name" value="PUA domain"/>
    <property type="match status" value="1"/>
</dbReference>
<accession>A0A7X0KUS6</accession>
<keyword evidence="4 5" id="KW-0413">Isomerase</keyword>
<dbReference type="GO" id="GO:0160148">
    <property type="term" value="F:tRNA pseudouridine(55) synthase activity"/>
    <property type="evidence" value="ECO:0007669"/>
    <property type="project" value="UniProtKB-EC"/>
</dbReference>
<reference evidence="9 10" key="1">
    <citation type="submission" date="2020-08" db="EMBL/GenBank/DDBJ databases">
        <title>Sequencing the genomes of 1000 actinobacteria strains.</title>
        <authorList>
            <person name="Klenk H.-P."/>
        </authorList>
    </citation>
    <scope>NUCLEOTIDE SEQUENCE [LARGE SCALE GENOMIC DNA]</scope>
    <source>
        <strain evidence="9 10">DSM 12511</strain>
    </source>
</reference>
<keyword evidence="10" id="KW-1185">Reference proteome</keyword>
<protein>
    <recommendedName>
        <fullName evidence="5">tRNA pseudouridine synthase B</fullName>
        <ecNumber evidence="5">5.4.99.25</ecNumber>
    </recommendedName>
    <alternativeName>
        <fullName evidence="5">tRNA pseudouridine(55) synthase</fullName>
        <shortName evidence="5">Psi55 synthase</shortName>
    </alternativeName>
    <alternativeName>
        <fullName evidence="5">tRNA pseudouridylate synthase</fullName>
    </alternativeName>
    <alternativeName>
        <fullName evidence="5">tRNA-uridine isomerase</fullName>
    </alternativeName>
</protein>
<dbReference type="SUPFAM" id="SSF55120">
    <property type="entry name" value="Pseudouridine synthase"/>
    <property type="match status" value="1"/>
</dbReference>
<sequence>MAARSQTPVAPGILLVDKPGGLTSHDVVARARRALGTRKIGHAGTLDPMATGLLILGVEGATRLLTFIVGLDKTYEATIRLGESTDSDDADGEITSTTDAAGLATDDIRAAIAPLTGRISQVPSTVSAIKVGGKRAYDLARAGQDVELAAREVTVSRFEVRDERRGAETIDLDVVVDCSSGTYIRALARDLGAALGVGGHLTALRRTRIGPFAVDGAPGPDEIGDGPLRSPADVAAAVLGRLDVTADEARDLRHGKRLAGQATRIAPSRGPVAAIDPDGVLVGVVEKRGADLKSAMNMPEESAR</sequence>
<dbReference type="InterPro" id="IPR014780">
    <property type="entry name" value="tRNA_psdUridine_synth_TruB"/>
</dbReference>
<keyword evidence="3 5" id="KW-0819">tRNA processing</keyword>
<dbReference type="InterPro" id="IPR015947">
    <property type="entry name" value="PUA-like_sf"/>
</dbReference>
<feature type="domain" description="Pseudouridine synthase II N-terminal" evidence="6">
    <location>
        <begin position="32"/>
        <end position="184"/>
    </location>
</feature>
<name>A0A7X0KUS6_9MICO</name>
<dbReference type="Pfam" id="PF01509">
    <property type="entry name" value="TruB_N"/>
    <property type="match status" value="1"/>
</dbReference>
<comment type="caution">
    <text evidence="9">The sequence shown here is derived from an EMBL/GenBank/DDBJ whole genome shotgun (WGS) entry which is preliminary data.</text>
</comment>
<evidence type="ECO:0000313" key="9">
    <source>
        <dbReference type="EMBL" id="MBB6391471.1"/>
    </source>
</evidence>
<dbReference type="PANTHER" id="PTHR13767:SF2">
    <property type="entry name" value="PSEUDOURIDYLATE SYNTHASE TRUB1"/>
    <property type="match status" value="1"/>
</dbReference>
<feature type="domain" description="tRNA pseudouridylate synthase B C-terminal" evidence="8">
    <location>
        <begin position="185"/>
        <end position="213"/>
    </location>
</feature>
<dbReference type="RefSeq" id="WP_184750634.1">
    <property type="nucleotide sequence ID" value="NZ_BAAAJR010000007.1"/>
</dbReference>
<dbReference type="InterPro" id="IPR036974">
    <property type="entry name" value="PUA_sf"/>
</dbReference>
<dbReference type="AlphaFoldDB" id="A0A7X0KUS6"/>
<evidence type="ECO:0000259" key="6">
    <source>
        <dbReference type="Pfam" id="PF01509"/>
    </source>
</evidence>
<dbReference type="InterPro" id="IPR002501">
    <property type="entry name" value="PsdUridine_synth_N"/>
</dbReference>
<evidence type="ECO:0000256" key="1">
    <source>
        <dbReference type="ARBA" id="ARBA00000385"/>
    </source>
</evidence>
<dbReference type="PANTHER" id="PTHR13767">
    <property type="entry name" value="TRNA-PSEUDOURIDINE SYNTHASE"/>
    <property type="match status" value="1"/>
</dbReference>
<evidence type="ECO:0000259" key="8">
    <source>
        <dbReference type="Pfam" id="PF16198"/>
    </source>
</evidence>
<feature type="active site" description="Nucleophile" evidence="5">
    <location>
        <position position="47"/>
    </location>
</feature>
<dbReference type="InterPro" id="IPR020103">
    <property type="entry name" value="PsdUridine_synth_cat_dom_sf"/>
</dbReference>
<dbReference type="EC" id="5.4.99.25" evidence="5"/>
<feature type="domain" description="tRNA pseudouridine synthase II TruB subfamily 2 C-terminal" evidence="7">
    <location>
        <begin position="241"/>
        <end position="297"/>
    </location>
</feature>
<evidence type="ECO:0000259" key="7">
    <source>
        <dbReference type="Pfam" id="PF09142"/>
    </source>
</evidence>
<evidence type="ECO:0000256" key="4">
    <source>
        <dbReference type="ARBA" id="ARBA00023235"/>
    </source>
</evidence>
<dbReference type="GO" id="GO:0003723">
    <property type="term" value="F:RNA binding"/>
    <property type="evidence" value="ECO:0007669"/>
    <property type="project" value="InterPro"/>
</dbReference>
<dbReference type="EMBL" id="JACHML010000001">
    <property type="protein sequence ID" value="MBB6391471.1"/>
    <property type="molecule type" value="Genomic_DNA"/>
</dbReference>
<proteinExistence type="inferred from homology"/>
<dbReference type="InterPro" id="IPR032819">
    <property type="entry name" value="TruB_C"/>
</dbReference>
<evidence type="ECO:0000313" key="10">
    <source>
        <dbReference type="Proteomes" id="UP000537775"/>
    </source>
</evidence>
<dbReference type="GO" id="GO:0031119">
    <property type="term" value="P:tRNA pseudouridine synthesis"/>
    <property type="evidence" value="ECO:0007669"/>
    <property type="project" value="UniProtKB-UniRule"/>
</dbReference>
<gene>
    <name evidence="5" type="primary">truB</name>
    <name evidence="9" type="ORF">HD594_001784</name>
</gene>
<dbReference type="Proteomes" id="UP000537775">
    <property type="component" value="Unassembled WGS sequence"/>
</dbReference>